<evidence type="ECO:0000313" key="4">
    <source>
        <dbReference type="EMBL" id="KAA8517958.1"/>
    </source>
</evidence>
<evidence type="ECO:0000313" key="5">
    <source>
        <dbReference type="Proteomes" id="UP000325577"/>
    </source>
</evidence>
<dbReference type="InterPro" id="IPR005174">
    <property type="entry name" value="KIB1-4_b-propeller"/>
</dbReference>
<dbReference type="Pfam" id="PF03478">
    <property type="entry name" value="Beta-prop_KIB1-4"/>
    <property type="match status" value="1"/>
</dbReference>
<keyword evidence="2" id="KW-0813">Transport</keyword>
<name>A0A5J4ZK87_9ASTE</name>
<dbReference type="InterPro" id="IPR050942">
    <property type="entry name" value="F-box_BR-signaling"/>
</dbReference>
<dbReference type="Gene3D" id="1.20.5.110">
    <property type="match status" value="1"/>
</dbReference>
<dbReference type="GO" id="GO:0006886">
    <property type="term" value="P:intracellular protein transport"/>
    <property type="evidence" value="ECO:0007669"/>
    <property type="project" value="InterPro"/>
</dbReference>
<dbReference type="SUPFAM" id="SSF58038">
    <property type="entry name" value="SNARE fusion complex"/>
    <property type="match status" value="1"/>
</dbReference>
<keyword evidence="2" id="KW-0653">Protein transport</keyword>
<dbReference type="Pfam" id="PF00646">
    <property type="entry name" value="F-box"/>
    <property type="match status" value="1"/>
</dbReference>
<dbReference type="AlphaFoldDB" id="A0A5J4ZK87"/>
<dbReference type="PROSITE" id="PS50192">
    <property type="entry name" value="T_SNARE"/>
    <property type="match status" value="1"/>
</dbReference>
<dbReference type="PANTHER" id="PTHR44259">
    <property type="entry name" value="OS07G0183000 PROTEIN-RELATED"/>
    <property type="match status" value="1"/>
</dbReference>
<accession>A0A5J4ZK87</accession>
<dbReference type="FunFam" id="1.20.5.110:FF:000034">
    <property type="entry name" value="syntaxin-61 isoform X1"/>
    <property type="match status" value="1"/>
</dbReference>
<dbReference type="InterPro" id="IPR000727">
    <property type="entry name" value="T_SNARE_dom"/>
</dbReference>
<dbReference type="EMBL" id="CM018050">
    <property type="protein sequence ID" value="KAA8517958.1"/>
    <property type="molecule type" value="Genomic_DNA"/>
</dbReference>
<dbReference type="Proteomes" id="UP000325577">
    <property type="component" value="Linkage Group LG7"/>
</dbReference>
<dbReference type="GO" id="GO:0016020">
    <property type="term" value="C:membrane"/>
    <property type="evidence" value="ECO:0007669"/>
    <property type="project" value="InterPro"/>
</dbReference>
<organism evidence="4 5">
    <name type="scientific">Nyssa sinensis</name>
    <dbReference type="NCBI Taxonomy" id="561372"/>
    <lineage>
        <taxon>Eukaryota</taxon>
        <taxon>Viridiplantae</taxon>
        <taxon>Streptophyta</taxon>
        <taxon>Embryophyta</taxon>
        <taxon>Tracheophyta</taxon>
        <taxon>Spermatophyta</taxon>
        <taxon>Magnoliopsida</taxon>
        <taxon>eudicotyledons</taxon>
        <taxon>Gunneridae</taxon>
        <taxon>Pentapetalae</taxon>
        <taxon>asterids</taxon>
        <taxon>Cornales</taxon>
        <taxon>Nyssaceae</taxon>
        <taxon>Nyssa</taxon>
    </lineage>
</organism>
<dbReference type="CDD" id="cd15841">
    <property type="entry name" value="SNARE_Qc"/>
    <property type="match status" value="1"/>
</dbReference>
<dbReference type="PANTHER" id="PTHR44259:SF108">
    <property type="entry name" value="F-BOX PROTEIN SKIP23-LIKE"/>
    <property type="match status" value="1"/>
</dbReference>
<dbReference type="InterPro" id="IPR001810">
    <property type="entry name" value="F-box_dom"/>
</dbReference>
<dbReference type="InterPro" id="IPR036047">
    <property type="entry name" value="F-box-like_dom_sf"/>
</dbReference>
<protein>
    <recommendedName>
        <fullName evidence="3">t-SNARE coiled-coil homology domain-containing protein</fullName>
    </recommendedName>
</protein>
<dbReference type="OrthoDB" id="642536at2759"/>
<gene>
    <name evidence="4" type="ORF">F0562_015432</name>
</gene>
<feature type="domain" description="T-SNARE coiled-coil homology" evidence="3">
    <location>
        <begin position="32"/>
        <end position="94"/>
    </location>
</feature>
<dbReference type="SUPFAM" id="SSF81383">
    <property type="entry name" value="F-box domain"/>
    <property type="match status" value="1"/>
</dbReference>
<sequence>MRLPNSHQTDRPNQYIAQDNDNFISSESDRQLLLIKQQDEELDELSASVERIGGVGLTIHEELLAQEKIIDELGLEMDNTSNRLDFIQKKVAMVMKKAGAKGQIVMILFLVGSDMGNWSQLPYELILIIVNRLNTMEDFLAFSGVCSSWRSVYLNKDWTPGPLLPWLMLSEKTNSRNRVFFSICTKKVFELYLPEASGKRCWGSSHGWLVTIGLDLKIHLLNPMTRVQMDLPPQSTFQNQPEDQVHHGNLLRVRSCFIHKAILLKTSALSTGTEDDFIVAAIFGEHRDLALAKPGSRAWITVETYPPYPFRDVVCCNGQVFALTDFGTLVVVDIGDPNRPRAVSVGAAMDLLGLYRKYND</sequence>
<dbReference type="GO" id="GO:0005484">
    <property type="term" value="F:SNAP receptor activity"/>
    <property type="evidence" value="ECO:0007669"/>
    <property type="project" value="InterPro"/>
</dbReference>
<keyword evidence="5" id="KW-1185">Reference proteome</keyword>
<dbReference type="InterPro" id="IPR006012">
    <property type="entry name" value="Syntaxin/epimorphin_CS"/>
</dbReference>
<dbReference type="Gene3D" id="1.20.1280.50">
    <property type="match status" value="1"/>
</dbReference>
<comment type="similarity">
    <text evidence="1">Belongs to the syntaxin family.</text>
</comment>
<evidence type="ECO:0000259" key="3">
    <source>
        <dbReference type="PROSITE" id="PS50192"/>
    </source>
</evidence>
<reference evidence="4 5" key="1">
    <citation type="submission" date="2019-09" db="EMBL/GenBank/DDBJ databases">
        <title>A chromosome-level genome assembly of the Chinese tupelo Nyssa sinensis.</title>
        <authorList>
            <person name="Yang X."/>
            <person name="Kang M."/>
            <person name="Yang Y."/>
            <person name="Xiong H."/>
            <person name="Wang M."/>
            <person name="Zhang Z."/>
            <person name="Wang Z."/>
            <person name="Wu H."/>
            <person name="Ma T."/>
            <person name="Liu J."/>
            <person name="Xi Z."/>
        </authorList>
    </citation>
    <scope>NUCLEOTIDE SEQUENCE [LARGE SCALE GENOMIC DNA]</scope>
    <source>
        <strain evidence="4">J267</strain>
        <tissue evidence="4">Leaf</tissue>
    </source>
</reference>
<dbReference type="PROSITE" id="PS00914">
    <property type="entry name" value="SYNTAXIN"/>
    <property type="match status" value="1"/>
</dbReference>
<proteinExistence type="inferred from homology"/>
<dbReference type="SMART" id="SM00397">
    <property type="entry name" value="t_SNARE"/>
    <property type="match status" value="1"/>
</dbReference>
<evidence type="ECO:0000256" key="2">
    <source>
        <dbReference type="ARBA" id="ARBA00022927"/>
    </source>
</evidence>
<evidence type="ECO:0000256" key="1">
    <source>
        <dbReference type="ARBA" id="ARBA00009063"/>
    </source>
</evidence>